<dbReference type="EMBL" id="HBIC01065642">
    <property type="protein sequence ID" value="CAE0304901.1"/>
    <property type="molecule type" value="Transcribed_RNA"/>
</dbReference>
<dbReference type="Gene3D" id="6.10.140.1620">
    <property type="match status" value="1"/>
</dbReference>
<evidence type="ECO:0000256" key="1">
    <source>
        <dbReference type="SAM" id="MobiDB-lite"/>
    </source>
</evidence>
<name>A0A7S3HU60_9STRA</name>
<proteinExistence type="predicted"/>
<sequence>MSGTKSESKGLNVQMDSLLSESLPEALSQLSQRHESFGQVVQYLEDNYIASQRSGKDKMIIEEEAKRFVTKGLVNVLKDIETASINLDQLIQLQGLSIDSLNSDVSLITSRLHGMKSQHLTASLDEMKSPYIASSSSTAVPAQRSAGPQKSVRKVEVDYLTTSRKRANSNEQSELGSATEAKTEESSTTVEFVSAAPAPRRKLSMEERLAQLDNIGVGSGRKQ</sequence>
<feature type="region of interest" description="Disordered" evidence="1">
    <location>
        <begin position="161"/>
        <end position="207"/>
    </location>
</feature>
<dbReference type="AlphaFoldDB" id="A0A7S3HU60"/>
<organism evidence="2">
    <name type="scientific">Spumella elongata</name>
    <dbReference type="NCBI Taxonomy" id="89044"/>
    <lineage>
        <taxon>Eukaryota</taxon>
        <taxon>Sar</taxon>
        <taxon>Stramenopiles</taxon>
        <taxon>Ochrophyta</taxon>
        <taxon>Chrysophyceae</taxon>
        <taxon>Chromulinales</taxon>
        <taxon>Chromulinaceae</taxon>
        <taxon>Spumella</taxon>
    </lineage>
</organism>
<gene>
    <name evidence="2" type="ORF">SELO1098_LOCUS33772</name>
</gene>
<evidence type="ECO:0000313" key="2">
    <source>
        <dbReference type="EMBL" id="CAE0304901.1"/>
    </source>
</evidence>
<feature type="region of interest" description="Disordered" evidence="1">
    <location>
        <begin position="135"/>
        <end position="154"/>
    </location>
</feature>
<reference evidence="2" key="1">
    <citation type="submission" date="2021-01" db="EMBL/GenBank/DDBJ databases">
        <authorList>
            <person name="Corre E."/>
            <person name="Pelletier E."/>
            <person name="Niang G."/>
            <person name="Scheremetjew M."/>
            <person name="Finn R."/>
            <person name="Kale V."/>
            <person name="Holt S."/>
            <person name="Cochrane G."/>
            <person name="Meng A."/>
            <person name="Brown T."/>
            <person name="Cohen L."/>
        </authorList>
    </citation>
    <scope>NUCLEOTIDE SEQUENCE</scope>
    <source>
        <strain evidence="2">CCAP 955/1</strain>
    </source>
</reference>
<accession>A0A7S3HU60</accession>
<protein>
    <submittedName>
        <fullName evidence="2">Uncharacterized protein</fullName>
    </submittedName>
</protein>